<dbReference type="InterPro" id="IPR050315">
    <property type="entry name" value="FAD-oxidoreductase_2"/>
</dbReference>
<keyword evidence="3" id="KW-0274">FAD</keyword>
<dbReference type="Gene3D" id="3.50.50.60">
    <property type="entry name" value="FAD/NAD(P)-binding domain"/>
    <property type="match status" value="2"/>
</dbReference>
<proteinExistence type="predicted"/>
<dbReference type="Proteomes" id="UP000253915">
    <property type="component" value="Unassembled WGS sequence"/>
</dbReference>
<dbReference type="EMBL" id="PPUQ01000009">
    <property type="protein sequence ID" value="RDC38248.1"/>
    <property type="molecule type" value="Genomic_DNA"/>
</dbReference>
<dbReference type="NCBIfam" id="TIGR01409">
    <property type="entry name" value="TAT_signal_seq"/>
    <property type="match status" value="1"/>
</dbReference>
<dbReference type="GO" id="GO:0016491">
    <property type="term" value="F:oxidoreductase activity"/>
    <property type="evidence" value="ECO:0007669"/>
    <property type="project" value="UniProtKB-KW"/>
</dbReference>
<accession>A0A369NRV4</accession>
<evidence type="ECO:0000259" key="5">
    <source>
        <dbReference type="Pfam" id="PF00890"/>
    </source>
</evidence>
<dbReference type="RefSeq" id="WP_009609378.1">
    <property type="nucleotide sequence ID" value="NZ_BQNE01000001.1"/>
</dbReference>
<reference evidence="8 9" key="1">
    <citation type="journal article" date="2018" name="Elife">
        <title>Discovery and characterization of a prevalent human gut bacterial enzyme sufficient for the inactivation of a family of plant toxins.</title>
        <authorList>
            <person name="Koppel N."/>
            <person name="Bisanz J.E."/>
            <person name="Pandelia M.E."/>
            <person name="Turnbaugh P.J."/>
            <person name="Balskus E.P."/>
        </authorList>
    </citation>
    <scope>NUCLEOTIDE SEQUENCE [LARGE SCALE GENOMIC DNA]</scope>
    <source>
        <strain evidence="7 9">16A</strain>
        <strain evidence="6 8">MR1 #12</strain>
    </source>
</reference>
<keyword evidence="2" id="KW-0285">Flavoprotein</keyword>
<protein>
    <submittedName>
        <fullName evidence="6">FAD-binding protein</fullName>
    </submittedName>
</protein>
<dbReference type="InterPro" id="IPR036188">
    <property type="entry name" value="FAD/NAD-bd_sf"/>
</dbReference>
<comment type="caution">
    <text evidence="6">The sequence shown here is derived from an EMBL/GenBank/DDBJ whole genome shotgun (WGS) entry which is preliminary data.</text>
</comment>
<evidence type="ECO:0000313" key="7">
    <source>
        <dbReference type="EMBL" id="RDC38248.1"/>
    </source>
</evidence>
<dbReference type="InterPro" id="IPR003953">
    <property type="entry name" value="FAD-dep_OxRdtase_2_FAD-bd"/>
</dbReference>
<evidence type="ECO:0000256" key="2">
    <source>
        <dbReference type="ARBA" id="ARBA00022630"/>
    </source>
</evidence>
<dbReference type="Pfam" id="PF00890">
    <property type="entry name" value="FAD_binding_2"/>
    <property type="match status" value="1"/>
</dbReference>
<keyword evidence="4" id="KW-0560">Oxidoreductase</keyword>
<sequence>MGNENARFSRRNFLKGTGVAALAMAGGALVGCSSGNDASASGVSSESTAVDGSSIAWTKEADVVVCGYGAAGASCAIEAAANGASVIILEKAALPGGSMARCGGAIMGAPTKIQKALGIEDSADALFDWIMTCTDGTCSKDIARAYADVAGPNVDWLDALAEEYLGQPCFEVAMAEANVGTADGGHNGAVGGCLDATGCEYEKFGVKLEEAVPRTHWAKAAPDNTANSGPELFDPLLACIEKQSNIEAVFNTALVKLVTNAEGVVIGVEAEGAGGREFYKASKGVMLATGGFPAGLEMQERFCQDALDYSTYMCKDCTGDGVKAAMAVGADLYNMCNYYPIEVAQQYHYNVQYNDVYNSWDMDSDGYMEVPAMNMAETHGGLVINTDAQVLDVWGEPIPHLYCSGCDTGSNIFGIPGNYPGCGCYVSFSFAFGRIAGKHMADSEAVA</sequence>
<dbReference type="SUPFAM" id="SSF51905">
    <property type="entry name" value="FAD/NAD(P)-binding domain"/>
    <property type="match status" value="1"/>
</dbReference>
<organism evidence="6 8">
    <name type="scientific">Eggerthella lenta</name>
    <name type="common">Eubacterium lentum</name>
    <dbReference type="NCBI Taxonomy" id="84112"/>
    <lineage>
        <taxon>Bacteria</taxon>
        <taxon>Bacillati</taxon>
        <taxon>Actinomycetota</taxon>
        <taxon>Coriobacteriia</taxon>
        <taxon>Eggerthellales</taxon>
        <taxon>Eggerthellaceae</taxon>
        <taxon>Eggerthella</taxon>
    </lineage>
</organism>
<dbReference type="InterPro" id="IPR006311">
    <property type="entry name" value="TAT_signal"/>
</dbReference>
<feature type="domain" description="FAD-dependent oxidoreductase 2 FAD-binding" evidence="5">
    <location>
        <begin position="62"/>
        <end position="338"/>
    </location>
</feature>
<name>A0A369NRV4_EGGLN</name>
<evidence type="ECO:0000313" key="9">
    <source>
        <dbReference type="Proteomes" id="UP000253915"/>
    </source>
</evidence>
<dbReference type="InterPro" id="IPR019546">
    <property type="entry name" value="TAT_signal_bac_arc"/>
</dbReference>
<evidence type="ECO:0000256" key="1">
    <source>
        <dbReference type="ARBA" id="ARBA00001974"/>
    </source>
</evidence>
<dbReference type="PROSITE" id="PS51318">
    <property type="entry name" value="TAT"/>
    <property type="match status" value="1"/>
</dbReference>
<gene>
    <name evidence="7" type="ORF">C1853_08200</name>
    <name evidence="6" type="ORF">C1872_06230</name>
</gene>
<evidence type="ECO:0000256" key="4">
    <source>
        <dbReference type="ARBA" id="ARBA00023002"/>
    </source>
</evidence>
<evidence type="ECO:0000313" key="8">
    <source>
        <dbReference type="Proteomes" id="UP000253752"/>
    </source>
</evidence>
<comment type="cofactor">
    <cofactor evidence="1">
        <name>FAD</name>
        <dbReference type="ChEBI" id="CHEBI:57692"/>
    </cofactor>
</comment>
<dbReference type="AlphaFoldDB" id="A0A369NRV4"/>
<dbReference type="Proteomes" id="UP000253752">
    <property type="component" value="Unassembled WGS sequence"/>
</dbReference>
<dbReference type="PANTHER" id="PTHR43400">
    <property type="entry name" value="FUMARATE REDUCTASE"/>
    <property type="match status" value="1"/>
</dbReference>
<evidence type="ECO:0000256" key="3">
    <source>
        <dbReference type="ARBA" id="ARBA00022827"/>
    </source>
</evidence>
<dbReference type="PANTHER" id="PTHR43400:SF7">
    <property type="entry name" value="FAD-DEPENDENT OXIDOREDUCTASE 2 FAD BINDING DOMAIN-CONTAINING PROTEIN"/>
    <property type="match status" value="1"/>
</dbReference>
<dbReference type="PROSITE" id="PS51257">
    <property type="entry name" value="PROKAR_LIPOPROTEIN"/>
    <property type="match status" value="1"/>
</dbReference>
<dbReference type="Pfam" id="PF10518">
    <property type="entry name" value="TAT_signal"/>
    <property type="match status" value="1"/>
</dbReference>
<evidence type="ECO:0000313" key="6">
    <source>
        <dbReference type="EMBL" id="RDB80234.1"/>
    </source>
</evidence>
<dbReference type="EMBL" id="PPTX01000007">
    <property type="protein sequence ID" value="RDB80234.1"/>
    <property type="molecule type" value="Genomic_DNA"/>
</dbReference>